<dbReference type="PaxDb" id="4097-A0A1S4CIM5"/>
<dbReference type="STRING" id="4097.A0A1S4CIM5"/>
<comment type="subcellular location">
    <subcellularLocation>
        <location evidence="2">Cytoplasm</location>
    </subcellularLocation>
    <subcellularLocation>
        <location evidence="1">Nucleus</location>
    </subcellularLocation>
</comment>
<name>A0A1S4CIM5_TOBAC</name>
<evidence type="ECO:0000256" key="5">
    <source>
        <dbReference type="SAM" id="MobiDB-lite"/>
    </source>
</evidence>
<evidence type="ECO:0000256" key="4">
    <source>
        <dbReference type="ARBA" id="ARBA00023242"/>
    </source>
</evidence>
<dbReference type="InterPro" id="IPR038214">
    <property type="entry name" value="WPP_sf"/>
</dbReference>
<dbReference type="SMR" id="A0A1S4CIM5"/>
<evidence type="ECO:0000259" key="6">
    <source>
        <dbReference type="Pfam" id="PF13943"/>
    </source>
</evidence>
<evidence type="ECO:0000256" key="3">
    <source>
        <dbReference type="ARBA" id="ARBA00022490"/>
    </source>
</evidence>
<evidence type="ECO:0000256" key="1">
    <source>
        <dbReference type="ARBA" id="ARBA00004123"/>
    </source>
</evidence>
<organism evidence="7">
    <name type="scientific">Nicotiana tabacum</name>
    <name type="common">Common tobacco</name>
    <dbReference type="NCBI Taxonomy" id="4097"/>
    <lineage>
        <taxon>Eukaryota</taxon>
        <taxon>Viridiplantae</taxon>
        <taxon>Streptophyta</taxon>
        <taxon>Embryophyta</taxon>
        <taxon>Tracheophyta</taxon>
        <taxon>Spermatophyta</taxon>
        <taxon>Magnoliopsida</taxon>
        <taxon>eudicotyledons</taxon>
        <taxon>Gunneridae</taxon>
        <taxon>Pentapetalae</taxon>
        <taxon>asterids</taxon>
        <taxon>lamiids</taxon>
        <taxon>Solanales</taxon>
        <taxon>Solanaceae</taxon>
        <taxon>Nicotianoideae</taxon>
        <taxon>Nicotianeae</taxon>
        <taxon>Nicotiana</taxon>
    </lineage>
</organism>
<dbReference type="GO" id="GO:0005634">
    <property type="term" value="C:nucleus"/>
    <property type="evidence" value="ECO:0007669"/>
    <property type="project" value="UniProtKB-SubCell"/>
</dbReference>
<dbReference type="Gene3D" id="1.10.246.200">
    <property type="entry name" value="WPP domain"/>
    <property type="match status" value="1"/>
</dbReference>
<dbReference type="PANTHER" id="PTHR34362">
    <property type="entry name" value="WPP DOMAIN-CONTAINING PROTEIN 1-RELATED"/>
    <property type="match status" value="1"/>
</dbReference>
<dbReference type="PANTHER" id="PTHR34362:SF10">
    <property type="entry name" value="MFP1 ATTACHMENT FACTOR 1-LIKE"/>
    <property type="match status" value="1"/>
</dbReference>
<dbReference type="OMA" id="WPLTQRI"/>
<dbReference type="GO" id="GO:0000278">
    <property type="term" value="P:mitotic cell cycle"/>
    <property type="evidence" value="ECO:0007669"/>
    <property type="project" value="InterPro"/>
</dbReference>
<dbReference type="KEGG" id="nta:107819282"/>
<keyword evidence="4" id="KW-0539">Nucleus</keyword>
<keyword evidence="3" id="KW-0963">Cytoplasm</keyword>
<dbReference type="InterPro" id="IPR044692">
    <property type="entry name" value="WPP1/2/3"/>
</dbReference>
<dbReference type="GO" id="GO:0048527">
    <property type="term" value="P:lateral root development"/>
    <property type="evidence" value="ECO:0007669"/>
    <property type="project" value="InterPro"/>
</dbReference>
<dbReference type="RefSeq" id="XP_016500864.1">
    <property type="nucleotide sequence ID" value="XM_016645378.1"/>
</dbReference>
<dbReference type="OrthoDB" id="1927559at2759"/>
<evidence type="ECO:0000313" key="7">
    <source>
        <dbReference type="RefSeq" id="XP_016500864.1"/>
    </source>
</evidence>
<dbReference type="Pfam" id="PF13943">
    <property type="entry name" value="WPP"/>
    <property type="match status" value="1"/>
</dbReference>
<protein>
    <submittedName>
        <fullName evidence="7">MFP1 attachment factor 1</fullName>
    </submittedName>
</protein>
<feature type="compositionally biased region" description="Acidic residues" evidence="5">
    <location>
        <begin position="113"/>
        <end position="123"/>
    </location>
</feature>
<feature type="region of interest" description="Disordered" evidence="5">
    <location>
        <begin position="103"/>
        <end position="123"/>
    </location>
</feature>
<reference evidence="7" key="1">
    <citation type="submission" date="2025-08" db="UniProtKB">
        <authorList>
            <consortium name="RefSeq"/>
        </authorList>
    </citation>
    <scope>IDENTIFICATION</scope>
</reference>
<evidence type="ECO:0000256" key="2">
    <source>
        <dbReference type="ARBA" id="ARBA00004496"/>
    </source>
</evidence>
<dbReference type="AlphaFoldDB" id="A0A1S4CIM5"/>
<accession>A0A1S4CIM5</accession>
<proteinExistence type="predicted"/>
<dbReference type="GO" id="GO:0005737">
    <property type="term" value="C:cytoplasm"/>
    <property type="evidence" value="ECO:0007669"/>
    <property type="project" value="UniProtKB-SubCell"/>
</dbReference>
<gene>
    <name evidence="7" type="primary">LOC107819282</name>
</gene>
<sequence length="123" mass="13837">MAEIGETPHTQLDTQKIKYFSIWPLTQRIRDAVVQRLIEAHSSPSIFSKHYGTLTKEEASDIARRVEEEAFTFAGSSASSDDDEIEIVRVYCKDISKRMLDAVKSRSAATTTTEDDSGPWEPL</sequence>
<feature type="domain" description="WPP" evidence="6">
    <location>
        <begin position="20"/>
        <end position="111"/>
    </location>
</feature>
<dbReference type="InterPro" id="IPR025265">
    <property type="entry name" value="WPP_dom"/>
</dbReference>